<sequence>MCSALNNFMRANFQGMSAKMTSEAKTLLPHNTIDLVQDNASIHSTAKCPWPQSPPMRGDHVSSKLVHRMKHSQRKQRRVPTKWSYPAIGKDFTEPCLAGSCTCPKMPKRRLSMDNMKEEMPPESDGSICTTDKDSKMVANAA</sequence>
<proteinExistence type="predicted"/>
<dbReference type="Proteomes" id="UP001153069">
    <property type="component" value="Unassembled WGS sequence"/>
</dbReference>
<comment type="caution">
    <text evidence="2">The sequence shown here is derived from an EMBL/GenBank/DDBJ whole genome shotgun (WGS) entry which is preliminary data.</text>
</comment>
<organism evidence="2 3">
    <name type="scientific">Seminavis robusta</name>
    <dbReference type="NCBI Taxonomy" id="568900"/>
    <lineage>
        <taxon>Eukaryota</taxon>
        <taxon>Sar</taxon>
        <taxon>Stramenopiles</taxon>
        <taxon>Ochrophyta</taxon>
        <taxon>Bacillariophyta</taxon>
        <taxon>Bacillariophyceae</taxon>
        <taxon>Bacillariophycidae</taxon>
        <taxon>Naviculales</taxon>
        <taxon>Naviculaceae</taxon>
        <taxon>Seminavis</taxon>
    </lineage>
</organism>
<accession>A0A9N8DE52</accession>
<dbReference type="AlphaFoldDB" id="A0A9N8DE52"/>
<evidence type="ECO:0000256" key="1">
    <source>
        <dbReference type="SAM" id="MobiDB-lite"/>
    </source>
</evidence>
<reference evidence="2" key="1">
    <citation type="submission" date="2020-06" db="EMBL/GenBank/DDBJ databases">
        <authorList>
            <consortium name="Plant Systems Biology data submission"/>
        </authorList>
    </citation>
    <scope>NUCLEOTIDE SEQUENCE</scope>
    <source>
        <strain evidence="2">D6</strain>
    </source>
</reference>
<dbReference type="EMBL" id="CAICTM010000105">
    <property type="protein sequence ID" value="CAB9501348.1"/>
    <property type="molecule type" value="Genomic_DNA"/>
</dbReference>
<gene>
    <name evidence="2" type="ORF">SEMRO_106_G053490.1</name>
</gene>
<feature type="region of interest" description="Disordered" evidence="1">
    <location>
        <begin position="115"/>
        <end position="142"/>
    </location>
</feature>
<evidence type="ECO:0000313" key="3">
    <source>
        <dbReference type="Proteomes" id="UP001153069"/>
    </source>
</evidence>
<evidence type="ECO:0000313" key="2">
    <source>
        <dbReference type="EMBL" id="CAB9501348.1"/>
    </source>
</evidence>
<name>A0A9N8DE52_9STRA</name>
<feature type="compositionally biased region" description="Basic residues" evidence="1">
    <location>
        <begin position="65"/>
        <end position="80"/>
    </location>
</feature>
<protein>
    <submittedName>
        <fullName evidence="2">Uncharacterized protein</fullName>
    </submittedName>
</protein>
<keyword evidence="3" id="KW-1185">Reference proteome</keyword>
<feature type="region of interest" description="Disordered" evidence="1">
    <location>
        <begin position="46"/>
        <end position="83"/>
    </location>
</feature>